<organism evidence="2">
    <name type="scientific">freshwater metagenome</name>
    <dbReference type="NCBI Taxonomy" id="449393"/>
    <lineage>
        <taxon>unclassified sequences</taxon>
        <taxon>metagenomes</taxon>
        <taxon>ecological metagenomes</taxon>
    </lineage>
</organism>
<dbReference type="PANTHER" id="PTHR10000">
    <property type="entry name" value="PHOSPHOSERINE PHOSPHATASE"/>
    <property type="match status" value="1"/>
</dbReference>
<dbReference type="SUPFAM" id="SSF56784">
    <property type="entry name" value="HAD-like"/>
    <property type="match status" value="1"/>
</dbReference>
<evidence type="ECO:0000313" key="1">
    <source>
        <dbReference type="EMBL" id="CAB4906676.1"/>
    </source>
</evidence>
<sequence>MTSFDAAALDTIEFPHLIAIDIDGTLIPQDGVVRHRVIQALEAVQAAGVTVVLSTGRSLSTTSPIARAAHLNGWLVCSNGAILATVEPETVIEAVTFKPKDFIDQMLPLLPNAIFSVEDQWGVLNTNVAFRGGPLGMAVRELPLELIRELDAARLVIRSEEHMESGLGHIVEALGLHEVQFGVAKVAWLDIGPKDLNKAYMLKQLCTRLDLNPARSIAIGDGENDIRMLEWAGLGVAMGDASDHVKTFANALTNAEPGVGVAEVLEAVANAAK</sequence>
<dbReference type="Gene3D" id="3.40.50.1000">
    <property type="entry name" value="HAD superfamily/HAD-like"/>
    <property type="match status" value="1"/>
</dbReference>
<dbReference type="NCBIfam" id="TIGR01484">
    <property type="entry name" value="HAD-SF-IIB"/>
    <property type="match status" value="1"/>
</dbReference>
<dbReference type="InterPro" id="IPR023214">
    <property type="entry name" value="HAD_sf"/>
</dbReference>
<reference evidence="2" key="1">
    <citation type="submission" date="2020-05" db="EMBL/GenBank/DDBJ databases">
        <authorList>
            <person name="Chiriac C."/>
            <person name="Salcher M."/>
            <person name="Ghai R."/>
            <person name="Kavagutti S V."/>
        </authorList>
    </citation>
    <scope>NUCLEOTIDE SEQUENCE</scope>
</reference>
<dbReference type="PANTHER" id="PTHR10000:SF8">
    <property type="entry name" value="HAD SUPERFAMILY HYDROLASE-LIKE, TYPE 3"/>
    <property type="match status" value="1"/>
</dbReference>
<protein>
    <submittedName>
        <fullName evidence="2">Unannotated protein</fullName>
    </submittedName>
</protein>
<name>A0A6J7SJZ6_9ZZZZ</name>
<proteinExistence type="predicted"/>
<dbReference type="EMBL" id="CAFBPZ010000102">
    <property type="protein sequence ID" value="CAB5041321.1"/>
    <property type="molecule type" value="Genomic_DNA"/>
</dbReference>
<dbReference type="GO" id="GO:0000287">
    <property type="term" value="F:magnesium ion binding"/>
    <property type="evidence" value="ECO:0007669"/>
    <property type="project" value="TreeGrafter"/>
</dbReference>
<dbReference type="AlphaFoldDB" id="A0A6J7SJZ6"/>
<dbReference type="Gene3D" id="3.30.1240.10">
    <property type="match status" value="1"/>
</dbReference>
<gene>
    <name evidence="1" type="ORF">UFOPK3495_01310</name>
    <name evidence="2" type="ORF">UFOPK4237_01295</name>
</gene>
<dbReference type="InterPro" id="IPR006379">
    <property type="entry name" value="HAD-SF_hydro_IIB"/>
</dbReference>
<dbReference type="GO" id="GO:0016791">
    <property type="term" value="F:phosphatase activity"/>
    <property type="evidence" value="ECO:0007669"/>
    <property type="project" value="TreeGrafter"/>
</dbReference>
<dbReference type="PROSITE" id="PS01229">
    <property type="entry name" value="COF_2"/>
    <property type="match status" value="1"/>
</dbReference>
<evidence type="ECO:0000313" key="2">
    <source>
        <dbReference type="EMBL" id="CAB5041321.1"/>
    </source>
</evidence>
<dbReference type="Pfam" id="PF08282">
    <property type="entry name" value="Hydrolase_3"/>
    <property type="match status" value="1"/>
</dbReference>
<accession>A0A6J7SJZ6</accession>
<dbReference type="EMBL" id="CAFBMC010000083">
    <property type="protein sequence ID" value="CAB4906676.1"/>
    <property type="molecule type" value="Genomic_DNA"/>
</dbReference>
<dbReference type="GO" id="GO:0005829">
    <property type="term" value="C:cytosol"/>
    <property type="evidence" value="ECO:0007669"/>
    <property type="project" value="TreeGrafter"/>
</dbReference>
<dbReference type="InterPro" id="IPR036412">
    <property type="entry name" value="HAD-like_sf"/>
</dbReference>